<evidence type="ECO:0000256" key="9">
    <source>
        <dbReference type="ARBA" id="ARBA00023136"/>
    </source>
</evidence>
<keyword evidence="9 15" id="KW-0472">Membrane</keyword>
<feature type="region of interest" description="Disordered" evidence="17">
    <location>
        <begin position="904"/>
        <end position="983"/>
    </location>
</feature>
<evidence type="ECO:0000256" key="17">
    <source>
        <dbReference type="SAM" id="MobiDB-lite"/>
    </source>
</evidence>
<dbReference type="InterPro" id="IPR019594">
    <property type="entry name" value="Glu/Gly-bd"/>
</dbReference>
<dbReference type="SUPFAM" id="SSF53822">
    <property type="entry name" value="Periplasmic binding protein-like I"/>
    <property type="match status" value="1"/>
</dbReference>
<comment type="function">
    <text evidence="15">Glutamate-gated receptor that probably acts as non-selective cation channel.</text>
</comment>
<accession>A0ABC9FUE0</accession>
<keyword evidence="7 18" id="KW-1133">Transmembrane helix</keyword>
<dbReference type="Pfam" id="PF00060">
    <property type="entry name" value="Lig_chan"/>
    <property type="match status" value="1"/>
</dbReference>
<dbReference type="SMART" id="SM00079">
    <property type="entry name" value="PBPe"/>
    <property type="match status" value="1"/>
</dbReference>
<keyword evidence="11" id="KW-0325">Glycoprotein</keyword>
<dbReference type="PIRSF" id="PIRSF037090">
    <property type="entry name" value="Iontro_Glu-like_rcpt_pln"/>
    <property type="match status" value="1"/>
</dbReference>
<evidence type="ECO:0000256" key="13">
    <source>
        <dbReference type="ARBA" id="ARBA00023303"/>
    </source>
</evidence>
<dbReference type="CDD" id="cd19990">
    <property type="entry name" value="PBP1_GABAb_receptor_plant"/>
    <property type="match status" value="1"/>
</dbReference>
<dbReference type="GO" id="GO:0016020">
    <property type="term" value="C:membrane"/>
    <property type="evidence" value="ECO:0007669"/>
    <property type="project" value="UniProtKB-SubCell"/>
</dbReference>
<evidence type="ECO:0000256" key="10">
    <source>
        <dbReference type="ARBA" id="ARBA00023170"/>
    </source>
</evidence>
<feature type="domain" description="Ionotropic glutamate receptor C-terminal" evidence="20">
    <location>
        <begin position="458"/>
        <end position="807"/>
    </location>
</feature>
<dbReference type="InterPro" id="IPR001828">
    <property type="entry name" value="ANF_lig-bd_rcpt"/>
</dbReference>
<feature type="transmembrane region" description="Helical" evidence="18">
    <location>
        <begin position="587"/>
        <end position="605"/>
    </location>
</feature>
<evidence type="ECO:0000256" key="12">
    <source>
        <dbReference type="ARBA" id="ARBA00023286"/>
    </source>
</evidence>
<dbReference type="InterPro" id="IPR001320">
    <property type="entry name" value="Iontro_rcpt_C"/>
</dbReference>
<evidence type="ECO:0000256" key="16">
    <source>
        <dbReference type="PIRSR" id="PIRSR037090-50"/>
    </source>
</evidence>
<comment type="similarity">
    <text evidence="2 15">Belongs to the glutamate-gated ion channel (TC 1.A.10.1) family.</text>
</comment>
<dbReference type="InterPro" id="IPR017103">
    <property type="entry name" value="Iontropic_Glu_rcpt_pln"/>
</dbReference>
<evidence type="ECO:0000256" key="19">
    <source>
        <dbReference type="SAM" id="SignalP"/>
    </source>
</evidence>
<keyword evidence="5 18" id="KW-0812">Transmembrane</keyword>
<dbReference type="FunFam" id="3.40.50.2300:FF:000188">
    <property type="entry name" value="Glutamate receptor"/>
    <property type="match status" value="1"/>
</dbReference>
<evidence type="ECO:0000256" key="2">
    <source>
        <dbReference type="ARBA" id="ARBA00008685"/>
    </source>
</evidence>
<dbReference type="InterPro" id="IPR028082">
    <property type="entry name" value="Peripla_BP_I"/>
</dbReference>
<evidence type="ECO:0000256" key="14">
    <source>
        <dbReference type="ARBA" id="ARBA00049638"/>
    </source>
</evidence>
<evidence type="ECO:0000256" key="4">
    <source>
        <dbReference type="ARBA" id="ARBA00022448"/>
    </source>
</evidence>
<dbReference type="Gene3D" id="3.40.50.2300">
    <property type="match status" value="2"/>
</dbReference>
<dbReference type="PANTHER" id="PTHR34836:SF1">
    <property type="entry name" value="OS09G0428600 PROTEIN"/>
    <property type="match status" value="1"/>
</dbReference>
<feature type="signal peptide" evidence="19">
    <location>
        <begin position="1"/>
        <end position="22"/>
    </location>
</feature>
<gene>
    <name evidence="21" type="ORF">URODEC1_LOCUS108707</name>
</gene>
<evidence type="ECO:0000256" key="3">
    <source>
        <dbReference type="ARBA" id="ARBA00011095"/>
    </source>
</evidence>
<dbReference type="Pfam" id="PF10613">
    <property type="entry name" value="Lig_chan-Glu_bd"/>
    <property type="match status" value="1"/>
</dbReference>
<evidence type="ECO:0000313" key="22">
    <source>
        <dbReference type="Proteomes" id="UP001497457"/>
    </source>
</evidence>
<sequence length="983" mass="108484">MRGVASALLVLLSPFLLGLVVGREHRLGRPPSVVRVGALLDLGSPGWKASWASMSLALDDFNASHPGGSTVELHIADCKDDEITAASAAIHLLKDIKVQAIIGPETSTQARFIIDLGNRTNVPILSYSATSPYLSAKQYFVRTALNDVSQVPAIASLIQYFSWRQVVPIHEDSDFGRGIIPYLEDALLNVEAHIPYQSIIPSVPTDDQIEAELNKLMTMQTRVFVVHMSPKIAARLFMLAHDAGMLAEGYAWIVTDSVGNVFSTLDQNTISSMQGVLGVRPYVVQSDKLLNFDARFHSRYRQQNPGAPDPAKPIIFQYWAYDTAWAIAMALKKAGPLTLGFQIPSLKNSNSSNDLSMLGVSQDGARLIDAIRGTRFQGISGEFVLVDGQRQASVFEIFNVIGNSYQSAGFWTPKFGLRKNLIISSGPHAKVGLNTVIWPGGSGQPRGWEWPVAGKKLKIAVPVKPYNRFVNAGKNTATGNYDVTGYCIDIFDAVMQEMPYAVPYDYVPVTDPNMVTSMTMSYSEMCRQVSLKKYDAMVGDTTIIINRSLYVDFTLPYTESGVQMVVPMKENWSKNLWVFLKPIDPNLWAAILAVFLFTGFVIWLVERKDSRYFGGSTGKQLVNTAYFNFQALISVPKDPKVKKWLSKFALINWILLAWLLEKLYSASLTSMMTVRQLQPTVADLNQLINNGDYIGYQSGSFVRDLLKSLKVDEHKMRDYSPDQYADALKKGSWNGGVAAMFDEIPYLKVFMSTYCRNHTVVGRVYKTGGFGFVFPKGSPLVADVSRAILKVTEGDRIVSIERKWFGDEVACNSQANIIEPGSVITWSSLRGVFFITIGLWIAAGLIYATIWFFQRGQDGEQIQQAVAELAIERVHGDGDENIIWRIGGDSHLLIRLHSHLPPLPLPPSAQEARSGSEAESARISGDSALEEGRARTSGDSSLEESRDGGEPMTPPAGEPNGVLSLLRVDSQSQNQEIGGLRER</sequence>
<dbReference type="GO" id="GO:0034220">
    <property type="term" value="P:monoatomic ion transmembrane transport"/>
    <property type="evidence" value="ECO:0007669"/>
    <property type="project" value="UniProtKB-KW"/>
</dbReference>
<protein>
    <recommendedName>
        <fullName evidence="15">Glutamate receptor</fullName>
    </recommendedName>
</protein>
<evidence type="ECO:0000256" key="6">
    <source>
        <dbReference type="ARBA" id="ARBA00022729"/>
    </source>
</evidence>
<proteinExistence type="inferred from homology"/>
<evidence type="ECO:0000259" key="20">
    <source>
        <dbReference type="SMART" id="SM00079"/>
    </source>
</evidence>
<keyword evidence="4 15" id="KW-0813">Transport</keyword>
<dbReference type="AlphaFoldDB" id="A0ABC9FUE0"/>
<organism evidence="21 22">
    <name type="scientific">Urochloa decumbens</name>
    <dbReference type="NCBI Taxonomy" id="240449"/>
    <lineage>
        <taxon>Eukaryota</taxon>
        <taxon>Viridiplantae</taxon>
        <taxon>Streptophyta</taxon>
        <taxon>Embryophyta</taxon>
        <taxon>Tracheophyta</taxon>
        <taxon>Spermatophyta</taxon>
        <taxon>Magnoliopsida</taxon>
        <taxon>Liliopsida</taxon>
        <taxon>Poales</taxon>
        <taxon>Poaceae</taxon>
        <taxon>PACMAD clade</taxon>
        <taxon>Panicoideae</taxon>
        <taxon>Panicodae</taxon>
        <taxon>Paniceae</taxon>
        <taxon>Melinidinae</taxon>
        <taxon>Urochloa</taxon>
    </lineage>
</organism>
<evidence type="ECO:0000256" key="5">
    <source>
        <dbReference type="ARBA" id="ARBA00022692"/>
    </source>
</evidence>
<keyword evidence="10 15" id="KW-0675">Receptor</keyword>
<keyword evidence="16" id="KW-1015">Disulfide bond</keyword>
<comment type="function">
    <text evidence="14">Glutamate-gated receptor that probably acts as a non-selective cation channel. May be involved in light-signal transduction and calcium homeostasis via the regulation of calcium influx into cells.</text>
</comment>
<comment type="subcellular location">
    <subcellularLocation>
        <location evidence="1">Membrane</location>
        <topology evidence="1">Multi-pass membrane protein</topology>
    </subcellularLocation>
</comment>
<dbReference type="InterPro" id="IPR044440">
    <property type="entry name" value="GABAb_receptor_plant_PBP1"/>
</dbReference>
<dbReference type="Gene3D" id="1.10.287.70">
    <property type="match status" value="1"/>
</dbReference>
<comment type="subunit">
    <text evidence="3">May form heteromers.</text>
</comment>
<dbReference type="Gene3D" id="3.40.190.10">
    <property type="entry name" value="Periplasmic binding protein-like II"/>
    <property type="match status" value="2"/>
</dbReference>
<name>A0ABC9FUE0_9POAL</name>
<keyword evidence="8 15" id="KW-0406">Ion transport</keyword>
<feature type="disulfide bond" evidence="16">
    <location>
        <begin position="755"/>
        <end position="811"/>
    </location>
</feature>
<evidence type="ECO:0000256" key="18">
    <source>
        <dbReference type="SAM" id="Phobius"/>
    </source>
</evidence>
<keyword evidence="12 15" id="KW-1071">Ligand-gated ion channel</keyword>
<reference evidence="22" key="1">
    <citation type="submission" date="2024-06" db="EMBL/GenBank/DDBJ databases">
        <authorList>
            <person name="Ryan C."/>
        </authorList>
    </citation>
    <scope>NUCLEOTIDE SEQUENCE [LARGE SCALE GENOMIC DNA]</scope>
</reference>
<evidence type="ECO:0000256" key="8">
    <source>
        <dbReference type="ARBA" id="ARBA00023065"/>
    </source>
</evidence>
<evidence type="ECO:0000256" key="15">
    <source>
        <dbReference type="PIRNR" id="PIRNR037090"/>
    </source>
</evidence>
<feature type="transmembrane region" description="Helical" evidence="18">
    <location>
        <begin position="832"/>
        <end position="853"/>
    </location>
</feature>
<evidence type="ECO:0000313" key="21">
    <source>
        <dbReference type="EMBL" id="CAL5081561.1"/>
    </source>
</evidence>
<keyword evidence="13 15" id="KW-0407">Ion channel</keyword>
<evidence type="ECO:0000256" key="11">
    <source>
        <dbReference type="ARBA" id="ARBA00023180"/>
    </source>
</evidence>
<reference evidence="21 22" key="2">
    <citation type="submission" date="2024-10" db="EMBL/GenBank/DDBJ databases">
        <authorList>
            <person name="Ryan C."/>
        </authorList>
    </citation>
    <scope>NUCLEOTIDE SEQUENCE [LARGE SCALE GENOMIC DNA]</scope>
</reference>
<dbReference type="FunFam" id="3.40.190.10:FF:000195">
    <property type="entry name" value="Glutamate receptor 2.7"/>
    <property type="match status" value="1"/>
</dbReference>
<dbReference type="PANTHER" id="PTHR34836">
    <property type="entry name" value="OS06G0188250 PROTEIN"/>
    <property type="match status" value="1"/>
</dbReference>
<dbReference type="InterPro" id="IPR015683">
    <property type="entry name" value="Ionotropic_Glu_rcpt"/>
</dbReference>
<evidence type="ECO:0000256" key="7">
    <source>
        <dbReference type="ARBA" id="ARBA00022989"/>
    </source>
</evidence>
<dbReference type="SUPFAM" id="SSF53850">
    <property type="entry name" value="Periplasmic binding protein-like II"/>
    <property type="match status" value="1"/>
</dbReference>
<evidence type="ECO:0000256" key="1">
    <source>
        <dbReference type="ARBA" id="ARBA00004141"/>
    </source>
</evidence>
<dbReference type="Pfam" id="PF01094">
    <property type="entry name" value="ANF_receptor"/>
    <property type="match status" value="1"/>
</dbReference>
<dbReference type="Proteomes" id="UP001497457">
    <property type="component" value="Chromosome 7b"/>
</dbReference>
<feature type="chain" id="PRO_5044789150" description="Glutamate receptor" evidence="19">
    <location>
        <begin position="23"/>
        <end position="983"/>
    </location>
</feature>
<dbReference type="EMBL" id="OZ075117">
    <property type="protein sequence ID" value="CAL5081561.1"/>
    <property type="molecule type" value="Genomic_DNA"/>
</dbReference>
<keyword evidence="22" id="KW-1185">Reference proteome</keyword>
<dbReference type="FunFam" id="3.40.190.10:FF:000103">
    <property type="entry name" value="Glutamate receptor"/>
    <property type="match status" value="1"/>
</dbReference>
<dbReference type="CDD" id="cd13686">
    <property type="entry name" value="GluR_Plant"/>
    <property type="match status" value="1"/>
</dbReference>
<keyword evidence="6 19" id="KW-0732">Signal</keyword>